<evidence type="ECO:0000256" key="7">
    <source>
        <dbReference type="ARBA" id="ARBA00023125"/>
    </source>
</evidence>
<comment type="caution">
    <text evidence="12">The sequence shown here is derived from an EMBL/GenBank/DDBJ whole genome shotgun (WGS) entry which is preliminary data.</text>
</comment>
<comment type="function">
    <text evidence="10">DNA-binding protein that plays a critical role in nucleoid compaction, genome replication and DNA replication and transcription. Binds to both ssDNA and dsDNA with a binding site covering about 15 nucleotides. Displays DNA-supercoiling activity only when associated with the viral DNA topoisomerase 2.</text>
</comment>
<name>A0ABT1GAN4_9GAMM</name>
<sequence length="114" mass="12371">MATRKKKKTAAKAAAKPPTKAQLISKIADDTGLTRKDVDAVFDSLHAEIKRNVGRRGPGVFNMPGLLKIKTVKKPATKSRKGVNPFTGEEITIKAKPARKAVKVQPLKGLKEMI</sequence>
<dbReference type="PANTHER" id="PTHR33175:SF13">
    <property type="entry name" value="HISTONE-LIKE PROTEIN"/>
    <property type="match status" value="1"/>
</dbReference>
<dbReference type="Gene3D" id="4.10.520.10">
    <property type="entry name" value="IHF-like DNA-binding proteins"/>
    <property type="match status" value="1"/>
</dbReference>
<dbReference type="Pfam" id="PF00216">
    <property type="entry name" value="Bac_DNA_binding"/>
    <property type="match status" value="1"/>
</dbReference>
<comment type="subcellular location">
    <subcellularLocation>
        <location evidence="1">Virion</location>
    </subcellularLocation>
</comment>
<dbReference type="EMBL" id="JALJYF010000002">
    <property type="protein sequence ID" value="MCP1728390.1"/>
    <property type="molecule type" value="Genomic_DNA"/>
</dbReference>
<evidence type="ECO:0000256" key="3">
    <source>
        <dbReference type="ARBA" id="ARBA00011738"/>
    </source>
</evidence>
<evidence type="ECO:0000256" key="9">
    <source>
        <dbReference type="ARBA" id="ARBA00033227"/>
    </source>
</evidence>
<dbReference type="CDD" id="cd13834">
    <property type="entry name" value="HU_like"/>
    <property type="match status" value="1"/>
</dbReference>
<evidence type="ECO:0000256" key="1">
    <source>
        <dbReference type="ARBA" id="ARBA00004328"/>
    </source>
</evidence>
<dbReference type="RefSeq" id="WP_253450433.1">
    <property type="nucleotide sequence ID" value="NZ_JALJYF010000002.1"/>
</dbReference>
<evidence type="ECO:0000313" key="12">
    <source>
        <dbReference type="EMBL" id="MCP1728390.1"/>
    </source>
</evidence>
<evidence type="ECO:0000256" key="6">
    <source>
        <dbReference type="ARBA" id="ARBA00022921"/>
    </source>
</evidence>
<dbReference type="InterPro" id="IPR000119">
    <property type="entry name" value="Hist_DNA-bd"/>
</dbReference>
<keyword evidence="5" id="KW-0235">DNA replication</keyword>
<evidence type="ECO:0000256" key="2">
    <source>
        <dbReference type="ARBA" id="ARBA00010529"/>
    </source>
</evidence>
<proteinExistence type="inferred from homology"/>
<evidence type="ECO:0000256" key="8">
    <source>
        <dbReference type="ARBA" id="ARBA00033120"/>
    </source>
</evidence>
<evidence type="ECO:0000256" key="10">
    <source>
        <dbReference type="ARBA" id="ARBA00046140"/>
    </source>
</evidence>
<dbReference type="SMART" id="SM00411">
    <property type="entry name" value="BHL"/>
    <property type="match status" value="1"/>
</dbReference>
<accession>A0ABT1GAN4</accession>
<keyword evidence="13" id="KW-1185">Reference proteome</keyword>
<dbReference type="Proteomes" id="UP001523550">
    <property type="component" value="Unassembled WGS sequence"/>
</dbReference>
<evidence type="ECO:0000256" key="4">
    <source>
        <dbReference type="ARBA" id="ARBA00016145"/>
    </source>
</evidence>
<comment type="similarity">
    <text evidence="2 11">Belongs to the bacterial histone-like protein family.</text>
</comment>
<gene>
    <name evidence="12" type="ORF">J2T60_002390</name>
</gene>
<keyword evidence="6" id="KW-0426">Late protein</keyword>
<dbReference type="InterPro" id="IPR010992">
    <property type="entry name" value="IHF-like_DNA-bd_dom_sf"/>
</dbReference>
<evidence type="ECO:0000313" key="13">
    <source>
        <dbReference type="Proteomes" id="UP001523550"/>
    </source>
</evidence>
<dbReference type="GO" id="GO:0003677">
    <property type="term" value="F:DNA binding"/>
    <property type="evidence" value="ECO:0007669"/>
    <property type="project" value="UniProtKB-KW"/>
</dbReference>
<organism evidence="12 13">
    <name type="scientific">Natronospira proteinivora</name>
    <dbReference type="NCBI Taxonomy" id="1807133"/>
    <lineage>
        <taxon>Bacteria</taxon>
        <taxon>Pseudomonadati</taxon>
        <taxon>Pseudomonadota</taxon>
        <taxon>Gammaproteobacteria</taxon>
        <taxon>Natronospirales</taxon>
        <taxon>Natronospiraceae</taxon>
        <taxon>Natronospira</taxon>
    </lineage>
</organism>
<evidence type="ECO:0000256" key="11">
    <source>
        <dbReference type="RuleBase" id="RU003939"/>
    </source>
</evidence>
<keyword evidence="7 12" id="KW-0238">DNA-binding</keyword>
<dbReference type="SUPFAM" id="SSF47729">
    <property type="entry name" value="IHF-like DNA-binding proteins"/>
    <property type="match status" value="1"/>
</dbReference>
<reference evidence="12 13" key="1">
    <citation type="submission" date="2022-03" db="EMBL/GenBank/DDBJ databases">
        <title>Genomic Encyclopedia of Type Strains, Phase III (KMG-III): the genomes of soil and plant-associated and newly described type strains.</title>
        <authorList>
            <person name="Whitman W."/>
        </authorList>
    </citation>
    <scope>NUCLEOTIDE SEQUENCE [LARGE SCALE GENOMIC DNA]</scope>
    <source>
        <strain evidence="12 13">BSker1</strain>
    </source>
</reference>
<protein>
    <recommendedName>
        <fullName evidence="4">Viral histone-like protein</fullName>
    </recommendedName>
    <alternativeName>
        <fullName evidence="9">DNA-binding protein pA104R</fullName>
    </alternativeName>
    <alternativeName>
        <fullName evidence="8">pA104R</fullName>
    </alternativeName>
</protein>
<dbReference type="PANTHER" id="PTHR33175">
    <property type="entry name" value="DNA-BINDING PROTEIN HU"/>
    <property type="match status" value="1"/>
</dbReference>
<evidence type="ECO:0000256" key="5">
    <source>
        <dbReference type="ARBA" id="ARBA00022705"/>
    </source>
</evidence>
<comment type="subunit">
    <text evidence="3">Homodimer.</text>
</comment>